<comment type="cofactor">
    <cofactor evidence="7">
        <name>[4Fe-4S] cluster</name>
        <dbReference type="ChEBI" id="CHEBI:49883"/>
    </cofactor>
    <text evidence="7">Binds 1 [4Fe-4S] cluster.</text>
</comment>
<feature type="binding site" evidence="7">
    <location>
        <position position="532"/>
    </location>
    <ligand>
        <name>hybrid [4Fe-2O-2S] cluster</name>
        <dbReference type="ChEBI" id="CHEBI:60519"/>
    </ligand>
</feature>
<evidence type="ECO:0000313" key="9">
    <source>
        <dbReference type="Proteomes" id="UP000615234"/>
    </source>
</evidence>
<keyword evidence="9" id="KW-1185">Reference proteome</keyword>
<dbReference type="InterPro" id="IPR016100">
    <property type="entry name" value="Prismane_a-bundle"/>
</dbReference>
<keyword evidence="5 7" id="KW-0408">Iron</keyword>
<comment type="cofactor">
    <cofactor evidence="7">
        <name>hybrid [4Fe-2O-2S] cluster</name>
        <dbReference type="ChEBI" id="CHEBI:60519"/>
    </cofactor>
    <text evidence="7">Binds 1 hybrid [4Fe-2O-2S] cluster.</text>
</comment>
<dbReference type="InterPro" id="IPR016099">
    <property type="entry name" value="Prismane-like_a/b-sand"/>
</dbReference>
<evidence type="ECO:0000256" key="4">
    <source>
        <dbReference type="ARBA" id="ARBA00023002"/>
    </source>
</evidence>
<feature type="binding site" evidence="7">
    <location>
        <position position="279"/>
    </location>
    <ligand>
        <name>hybrid [4Fe-2O-2S] cluster</name>
        <dbReference type="ChEBI" id="CHEBI:60519"/>
    </ligand>
</feature>
<comment type="similarity">
    <text evidence="7">Belongs to the HCP family.</text>
</comment>
<organism evidence="8 9">
    <name type="scientific">Coprococcus hominis</name>
    <name type="common">ex Liu et al. 2022</name>
    <dbReference type="NCBI Taxonomy" id="2763039"/>
    <lineage>
        <taxon>Bacteria</taxon>
        <taxon>Bacillati</taxon>
        <taxon>Bacillota</taxon>
        <taxon>Clostridia</taxon>
        <taxon>Lachnospirales</taxon>
        <taxon>Lachnospiraceae</taxon>
        <taxon>Coprococcus</taxon>
    </lineage>
</organism>
<dbReference type="InterPro" id="IPR011254">
    <property type="entry name" value="Prismane-like_sf"/>
</dbReference>
<feature type="binding site" evidence="7">
    <location>
        <position position="534"/>
    </location>
    <ligand>
        <name>hybrid [4Fe-2O-2S] cluster</name>
        <dbReference type="ChEBI" id="CHEBI:60519"/>
    </ligand>
</feature>
<dbReference type="Pfam" id="PF03063">
    <property type="entry name" value="Prismane"/>
    <property type="match status" value="1"/>
</dbReference>
<keyword evidence="4 7" id="KW-0560">Oxidoreductase</keyword>
<dbReference type="GO" id="GO:0046872">
    <property type="term" value="F:metal ion binding"/>
    <property type="evidence" value="ECO:0007669"/>
    <property type="project" value="UniProtKB-KW"/>
</dbReference>
<evidence type="ECO:0000256" key="5">
    <source>
        <dbReference type="ARBA" id="ARBA00023004"/>
    </source>
</evidence>
<reference evidence="8 9" key="1">
    <citation type="submission" date="2020-08" db="EMBL/GenBank/DDBJ databases">
        <title>Genome public.</title>
        <authorList>
            <person name="Liu C."/>
            <person name="Sun Q."/>
        </authorList>
    </citation>
    <scope>NUCLEOTIDE SEQUENCE [LARGE SCALE GENOMIC DNA]</scope>
    <source>
        <strain evidence="8 9">NSJ-10</strain>
    </source>
</reference>
<evidence type="ECO:0000256" key="1">
    <source>
        <dbReference type="ARBA" id="ARBA00022485"/>
    </source>
</evidence>
<comment type="caution">
    <text evidence="8">The sequence shown here is derived from an EMBL/GenBank/DDBJ whole genome shotgun (WGS) entry which is preliminary data.</text>
</comment>
<evidence type="ECO:0000313" key="8">
    <source>
        <dbReference type="EMBL" id="MBC5661965.1"/>
    </source>
</evidence>
<name>A0A8I0AH49_9FIRM</name>
<feature type="binding site" description="via persulfide group" evidence="7">
    <location>
        <position position="445"/>
    </location>
    <ligand>
        <name>hybrid [4Fe-2O-2S] cluster</name>
        <dbReference type="ChEBI" id="CHEBI:60519"/>
    </ligand>
</feature>
<feature type="binding site" evidence="7">
    <location>
        <position position="303"/>
    </location>
    <ligand>
        <name>hybrid [4Fe-2O-2S] cluster</name>
        <dbReference type="ChEBI" id="CHEBI:60519"/>
    </ligand>
</feature>
<keyword evidence="2 7" id="KW-0963">Cytoplasm</keyword>
<feature type="binding site" evidence="7">
    <location>
        <position position="21"/>
    </location>
    <ligand>
        <name>[4Fe-4S] cluster</name>
        <dbReference type="ChEBI" id="CHEBI:49883"/>
    </ligand>
</feature>
<evidence type="ECO:0000256" key="6">
    <source>
        <dbReference type="ARBA" id="ARBA00023014"/>
    </source>
</evidence>
<feature type="modified residue" description="Cysteine persulfide" evidence="7">
    <location>
        <position position="445"/>
    </location>
</feature>
<dbReference type="Gene3D" id="3.40.50.2030">
    <property type="match status" value="2"/>
</dbReference>
<dbReference type="SUPFAM" id="SSF56821">
    <property type="entry name" value="Prismane protein-like"/>
    <property type="match status" value="1"/>
</dbReference>
<keyword evidence="3 7" id="KW-0479">Metal-binding</keyword>
<accession>A0A8I0AH49</accession>
<feature type="binding site" evidence="7">
    <location>
        <position position="15"/>
    </location>
    <ligand>
        <name>[4Fe-4S] cluster</name>
        <dbReference type="ChEBI" id="CHEBI:49883"/>
    </ligand>
</feature>
<gene>
    <name evidence="7 8" type="primary">hcp</name>
    <name evidence="8" type="synonym">priS</name>
    <name evidence="8" type="ORF">H8S09_03480</name>
</gene>
<dbReference type="InterPro" id="IPR004137">
    <property type="entry name" value="HCP/CODH"/>
</dbReference>
<keyword evidence="6 7" id="KW-0411">Iron-sulfur</keyword>
<comment type="subcellular location">
    <subcellularLocation>
        <location evidence="7">Cytoplasm</location>
    </subcellularLocation>
</comment>
<proteinExistence type="inferred from homology"/>
<dbReference type="Gene3D" id="1.20.1270.20">
    <property type="match status" value="2"/>
</dbReference>
<dbReference type="NCBIfam" id="NF003658">
    <property type="entry name" value="PRK05290.1"/>
    <property type="match status" value="1"/>
</dbReference>
<feature type="binding site" evidence="7">
    <location>
        <position position="3"/>
    </location>
    <ligand>
        <name>[4Fe-4S] cluster</name>
        <dbReference type="ChEBI" id="CHEBI:49883"/>
    </ligand>
</feature>
<dbReference type="PANTHER" id="PTHR30109:SF0">
    <property type="entry name" value="HYDROXYLAMINE REDUCTASE"/>
    <property type="match status" value="1"/>
</dbReference>
<sequence length="591" mass="65539">MFCFQCQQTAGNKACVNTGVCGKQPSTSNLQDELICELIRLAEAAELTKKSIQQKKETDPKLLSRYLNNRKSADRLLIDGLFTTLTNVNFDDKSIKDYINEVQKNQKDIMRCMPTDICNISDIAYKNSPTTNMNSSIANMNFSDTNMNSSTANINPPTCGLKDPHDIPVISLWDGTDDIVSLRSTLLFGLKGMAAYAHHAMNLGYQNDNVTTWFYKGLCEVNREHSVEEWIELIMEFGKVNYQCMELLDKANTESFGTPTPTKVHTDIRKGPFIVVSGHDLRDLDLLLKQTEGTGINVYTHCEMLPAHGYPKLAAYKHLAGNFGTAWQSQQTEFENIPAPVLFTTNCLMPPRPSYEDRIYTTSVVGYEGMVHIEGTKDGKKDFTPIIKHALKLGGYEHDHSMSGINGGHILTTGFAHGAVLSHADKLTAAIKNGDIKHIFLVGGCDGAHPGRNYYTEFVKQTPMDSLVLTLACGKYRFNDLDLGEIDGIPRILDMGQCNDSYSAIKVALALAEAFNCDINELPLTLVLSWYEQKAVCILLTLLALGVKNIYLGPTLPAFMTETVVRFLVDTYNLQPITAPEQDMDAILGRG</sequence>
<feature type="binding site" evidence="7">
    <location>
        <position position="347"/>
    </location>
    <ligand>
        <name>hybrid [4Fe-2O-2S] cluster</name>
        <dbReference type="ChEBI" id="CHEBI:60519"/>
    </ligand>
</feature>
<evidence type="ECO:0000256" key="2">
    <source>
        <dbReference type="ARBA" id="ARBA00022490"/>
    </source>
</evidence>
<evidence type="ECO:0000256" key="3">
    <source>
        <dbReference type="ARBA" id="ARBA00022723"/>
    </source>
</evidence>
<dbReference type="InterPro" id="IPR010048">
    <property type="entry name" value="Hydroxylam_reduct"/>
</dbReference>
<feature type="binding site" evidence="7">
    <location>
        <position position="498"/>
    </location>
    <ligand>
        <name>hybrid [4Fe-2O-2S] cluster</name>
        <dbReference type="ChEBI" id="CHEBI:60519"/>
    </ligand>
</feature>
<protein>
    <recommendedName>
        <fullName evidence="7">Hydroxylamine reductase</fullName>
        <ecNumber evidence="7">1.7.99.1</ecNumber>
    </recommendedName>
    <alternativeName>
        <fullName evidence="7">Hybrid-cluster protein</fullName>
        <shortName evidence="7">HCP</shortName>
    </alternativeName>
    <alternativeName>
        <fullName evidence="7">Prismane protein</fullName>
    </alternativeName>
</protein>
<dbReference type="PANTHER" id="PTHR30109">
    <property type="entry name" value="HYDROXYLAMINE REDUCTASE"/>
    <property type="match status" value="1"/>
</dbReference>
<comment type="function">
    <text evidence="7">Catalyzes the reduction of hydroxylamine to form NH(3) and H(2)O.</text>
</comment>
<dbReference type="AlphaFoldDB" id="A0A8I0AH49"/>
<dbReference type="GO" id="GO:0042542">
    <property type="term" value="P:response to hydrogen peroxide"/>
    <property type="evidence" value="ECO:0007669"/>
    <property type="project" value="TreeGrafter"/>
</dbReference>
<dbReference type="GO" id="GO:0051539">
    <property type="term" value="F:4 iron, 4 sulfur cluster binding"/>
    <property type="evidence" value="ECO:0007669"/>
    <property type="project" value="UniProtKB-KW"/>
</dbReference>
<dbReference type="GO" id="GO:0050418">
    <property type="term" value="F:hydroxylamine reductase activity"/>
    <property type="evidence" value="ECO:0007669"/>
    <property type="project" value="UniProtKB-UniRule"/>
</dbReference>
<dbReference type="EMBL" id="JACOOX010000002">
    <property type="protein sequence ID" value="MBC5661965.1"/>
    <property type="molecule type" value="Genomic_DNA"/>
</dbReference>
<dbReference type="EC" id="1.7.99.1" evidence="7"/>
<feature type="binding site" evidence="7">
    <location>
        <position position="473"/>
    </location>
    <ligand>
        <name>hybrid [4Fe-2O-2S] cluster</name>
        <dbReference type="ChEBI" id="CHEBI:60519"/>
    </ligand>
</feature>
<comment type="catalytic activity">
    <reaction evidence="7">
        <text>A + NH4(+) + H2O = hydroxylamine + AH2 + H(+)</text>
        <dbReference type="Rhea" id="RHEA:22052"/>
        <dbReference type="ChEBI" id="CHEBI:13193"/>
        <dbReference type="ChEBI" id="CHEBI:15377"/>
        <dbReference type="ChEBI" id="CHEBI:15378"/>
        <dbReference type="ChEBI" id="CHEBI:15429"/>
        <dbReference type="ChEBI" id="CHEBI:17499"/>
        <dbReference type="ChEBI" id="CHEBI:28938"/>
        <dbReference type="EC" id="1.7.99.1"/>
    </reaction>
</comment>
<dbReference type="GO" id="GO:0004601">
    <property type="term" value="F:peroxidase activity"/>
    <property type="evidence" value="ECO:0007669"/>
    <property type="project" value="TreeGrafter"/>
</dbReference>
<dbReference type="GO" id="GO:0005737">
    <property type="term" value="C:cytoplasm"/>
    <property type="evidence" value="ECO:0007669"/>
    <property type="project" value="UniProtKB-SubCell"/>
</dbReference>
<dbReference type="Proteomes" id="UP000615234">
    <property type="component" value="Unassembled WGS sequence"/>
</dbReference>
<dbReference type="NCBIfam" id="TIGR01703">
    <property type="entry name" value="hybrid_clust"/>
    <property type="match status" value="1"/>
</dbReference>
<dbReference type="FunFam" id="3.40.50.2030:FF:000001">
    <property type="entry name" value="Hydroxylamine reductase"/>
    <property type="match status" value="1"/>
</dbReference>
<feature type="binding site" evidence="7">
    <location>
        <position position="6"/>
    </location>
    <ligand>
        <name>[4Fe-4S] cluster</name>
        <dbReference type="ChEBI" id="CHEBI:49883"/>
    </ligand>
</feature>
<keyword evidence="1 7" id="KW-0004">4Fe-4S</keyword>
<dbReference type="PIRSF" id="PIRSF000076">
    <property type="entry name" value="HCP"/>
    <property type="match status" value="1"/>
</dbReference>
<evidence type="ECO:0000256" key="7">
    <source>
        <dbReference type="HAMAP-Rule" id="MF_00069"/>
    </source>
</evidence>
<dbReference type="HAMAP" id="MF_00069">
    <property type="entry name" value="Hydroxylam_reduct"/>
    <property type="match status" value="1"/>
</dbReference>